<dbReference type="EMBL" id="LJSK01000786">
    <property type="protein sequence ID" value="KPI82545.1"/>
    <property type="molecule type" value="Genomic_DNA"/>
</dbReference>
<dbReference type="GO" id="GO:0016020">
    <property type="term" value="C:membrane"/>
    <property type="evidence" value="ECO:0007669"/>
    <property type="project" value="UniProtKB-SubCell"/>
</dbReference>
<evidence type="ECO:0000313" key="8">
    <source>
        <dbReference type="Proteomes" id="UP000038009"/>
    </source>
</evidence>
<dbReference type="Pfam" id="PF03092">
    <property type="entry name" value="BT1"/>
    <property type="match status" value="1"/>
</dbReference>
<dbReference type="OrthoDB" id="10397267at2759"/>
<evidence type="ECO:0000256" key="1">
    <source>
        <dbReference type="ARBA" id="ARBA00004141"/>
    </source>
</evidence>
<accession>A0A0N1HSN9</accession>
<dbReference type="InterPro" id="IPR039309">
    <property type="entry name" value="BT1"/>
</dbReference>
<dbReference type="OMA" id="NHPEKRE"/>
<evidence type="ECO:0000313" key="7">
    <source>
        <dbReference type="EMBL" id="KPI82545.1"/>
    </source>
</evidence>
<feature type="transmembrane region" description="Helical" evidence="6">
    <location>
        <begin position="20"/>
        <end position="42"/>
    </location>
</feature>
<gene>
    <name evidence="7" type="ORF">ABL78_8445</name>
</gene>
<evidence type="ECO:0000256" key="6">
    <source>
        <dbReference type="SAM" id="Phobius"/>
    </source>
</evidence>
<evidence type="ECO:0000256" key="5">
    <source>
        <dbReference type="ARBA" id="ARBA00023136"/>
    </source>
</evidence>
<comment type="caution">
    <text evidence="7">The sequence shown here is derived from an EMBL/GenBank/DDBJ whole genome shotgun (WGS) entry which is preliminary data.</text>
</comment>
<evidence type="ECO:0000256" key="3">
    <source>
        <dbReference type="ARBA" id="ARBA00022692"/>
    </source>
</evidence>
<dbReference type="VEuPathDB" id="TriTrypDB:Lsey_0788_0010"/>
<keyword evidence="8" id="KW-1185">Reference proteome</keyword>
<keyword evidence="4 6" id="KW-1133">Transmembrane helix</keyword>
<proteinExistence type="predicted"/>
<keyword evidence="2" id="KW-0813">Transport</keyword>
<organism evidence="7 8">
    <name type="scientific">Leptomonas seymouri</name>
    <dbReference type="NCBI Taxonomy" id="5684"/>
    <lineage>
        <taxon>Eukaryota</taxon>
        <taxon>Discoba</taxon>
        <taxon>Euglenozoa</taxon>
        <taxon>Kinetoplastea</taxon>
        <taxon>Metakinetoplastina</taxon>
        <taxon>Trypanosomatida</taxon>
        <taxon>Trypanosomatidae</taxon>
        <taxon>Leishmaniinae</taxon>
        <taxon>Leptomonas</taxon>
    </lineage>
</organism>
<dbReference type="AlphaFoldDB" id="A0A0N1HSN9"/>
<sequence>MEYGWPVFPEDDKCNIDNLPWLLFTCGVCCPLLVIPLCMLLIPAARIIDDIDVDGHVVRKQVDDNVVKEEVLTEVSYKEPISHSEKSK</sequence>
<name>A0A0N1HSN9_LEPSE</name>
<reference evidence="7 8" key="1">
    <citation type="journal article" date="2015" name="PLoS Pathog.">
        <title>Leptomonas seymouri: Adaptations to the Dixenous Life Cycle Analyzed by Genome Sequencing, Transcriptome Profiling and Co-infection with Leishmania donovani.</title>
        <authorList>
            <person name="Kraeva N."/>
            <person name="Butenko A."/>
            <person name="Hlavacova J."/>
            <person name="Kostygov A."/>
            <person name="Myskova J."/>
            <person name="Grybchuk D."/>
            <person name="Lestinova T."/>
            <person name="Votypka J."/>
            <person name="Volf P."/>
            <person name="Opperdoes F."/>
            <person name="Flegontov P."/>
            <person name="Lukes J."/>
            <person name="Yurchenko V."/>
        </authorList>
    </citation>
    <scope>NUCLEOTIDE SEQUENCE [LARGE SCALE GENOMIC DNA]</scope>
    <source>
        <strain evidence="7 8">ATCC 30220</strain>
    </source>
</reference>
<protein>
    <submittedName>
        <fullName evidence="7">Putative Pteridine transporter ft4putative</fullName>
    </submittedName>
</protein>
<dbReference type="Proteomes" id="UP000038009">
    <property type="component" value="Unassembled WGS sequence"/>
</dbReference>
<keyword evidence="5 6" id="KW-0472">Membrane</keyword>
<evidence type="ECO:0000256" key="2">
    <source>
        <dbReference type="ARBA" id="ARBA00022448"/>
    </source>
</evidence>
<comment type="subcellular location">
    <subcellularLocation>
        <location evidence="1">Membrane</location>
        <topology evidence="1">Multi-pass membrane protein</topology>
    </subcellularLocation>
</comment>
<evidence type="ECO:0000256" key="4">
    <source>
        <dbReference type="ARBA" id="ARBA00022989"/>
    </source>
</evidence>
<keyword evidence="3 6" id="KW-0812">Transmembrane</keyword>